<name>A0A5C6AHR5_9BACT</name>
<dbReference type="InterPro" id="IPR003439">
    <property type="entry name" value="ABC_transporter-like_ATP-bd"/>
</dbReference>
<dbReference type="Gene3D" id="3.40.50.300">
    <property type="entry name" value="P-loop containing nucleotide triphosphate hydrolases"/>
    <property type="match status" value="1"/>
</dbReference>
<evidence type="ECO:0000256" key="3">
    <source>
        <dbReference type="ARBA" id="ARBA00022840"/>
    </source>
</evidence>
<keyword evidence="3 5" id="KW-0067">ATP-binding</keyword>
<dbReference type="EMBL" id="SJPR01000001">
    <property type="protein sequence ID" value="TWT99582.1"/>
    <property type="molecule type" value="Genomic_DNA"/>
</dbReference>
<dbReference type="AlphaFoldDB" id="A0A5C6AHR5"/>
<dbReference type="Pfam" id="PF00005">
    <property type="entry name" value="ABC_tran"/>
    <property type="match status" value="1"/>
</dbReference>
<feature type="domain" description="ABC transporter" evidence="4">
    <location>
        <begin position="15"/>
        <end position="256"/>
    </location>
</feature>
<dbReference type="InterPro" id="IPR027417">
    <property type="entry name" value="P-loop_NTPase"/>
</dbReference>
<evidence type="ECO:0000256" key="2">
    <source>
        <dbReference type="ARBA" id="ARBA00022741"/>
    </source>
</evidence>
<dbReference type="PROSITE" id="PS00211">
    <property type="entry name" value="ABC_TRANSPORTER_1"/>
    <property type="match status" value="1"/>
</dbReference>
<evidence type="ECO:0000259" key="4">
    <source>
        <dbReference type="PROSITE" id="PS50893"/>
    </source>
</evidence>
<keyword evidence="6" id="KW-1185">Reference proteome</keyword>
<gene>
    <name evidence="5" type="ORF">Pla108_05250</name>
</gene>
<dbReference type="PROSITE" id="PS50893">
    <property type="entry name" value="ABC_TRANSPORTER_2"/>
    <property type="match status" value="1"/>
</dbReference>
<dbReference type="RefSeq" id="WP_146442540.1">
    <property type="nucleotide sequence ID" value="NZ_SJPR01000001.1"/>
</dbReference>
<comment type="caution">
    <text evidence="5">The sequence shown here is derived from an EMBL/GenBank/DDBJ whole genome shotgun (WGS) entry which is preliminary data.</text>
</comment>
<dbReference type="InterPro" id="IPR003593">
    <property type="entry name" value="AAA+_ATPase"/>
</dbReference>
<dbReference type="InterPro" id="IPR017871">
    <property type="entry name" value="ABC_transporter-like_CS"/>
</dbReference>
<dbReference type="SUPFAM" id="SSF52540">
    <property type="entry name" value="P-loop containing nucleoside triphosphate hydrolases"/>
    <property type="match status" value="1"/>
</dbReference>
<dbReference type="GO" id="GO:0016887">
    <property type="term" value="F:ATP hydrolysis activity"/>
    <property type="evidence" value="ECO:0007669"/>
    <property type="project" value="InterPro"/>
</dbReference>
<sequence>MNAPAPAKDAKKALVAIERLSVRFGTQTVLRDLSLSVPRGQTLAIIGESGCGKTVLLKSLIGLIQPTSGRVLFDGEPLGGMSDRQLTAARTRYGFVFQQAALFDSSTIEENVTFPVLEHRRAKPAEARRMAVDRLRQVGLPESVLTKKPAELSGGMRKRVGLARALMMDPDVLLYDEPTTGLDPIMSDVVNELILRTTELGGDDNPVTSIVVTHDMHSAVKVADRIVMLYPVARLKPDEPQIVYDGPANKIEKSSDPRVTQFVHGEARDRLEELQIA</sequence>
<organism evidence="5 6">
    <name type="scientific">Botrimarina colliarenosi</name>
    <dbReference type="NCBI Taxonomy" id="2528001"/>
    <lineage>
        <taxon>Bacteria</taxon>
        <taxon>Pseudomonadati</taxon>
        <taxon>Planctomycetota</taxon>
        <taxon>Planctomycetia</taxon>
        <taxon>Pirellulales</taxon>
        <taxon>Lacipirellulaceae</taxon>
        <taxon>Botrimarina</taxon>
    </lineage>
</organism>
<proteinExistence type="predicted"/>
<dbReference type="Proteomes" id="UP000317421">
    <property type="component" value="Unassembled WGS sequence"/>
</dbReference>
<dbReference type="PANTHER" id="PTHR43023:SF6">
    <property type="entry name" value="INTERMEMBRANE PHOSPHOLIPID TRANSPORT SYSTEM ATP-BINDING PROTEIN MLAF"/>
    <property type="match status" value="1"/>
</dbReference>
<accession>A0A5C6AHR5</accession>
<dbReference type="PANTHER" id="PTHR43023">
    <property type="entry name" value="PROTEIN TRIGALACTOSYLDIACYLGLYCEROL 3, CHLOROPLASTIC"/>
    <property type="match status" value="1"/>
</dbReference>
<dbReference type="OrthoDB" id="9772862at2"/>
<evidence type="ECO:0000313" key="5">
    <source>
        <dbReference type="EMBL" id="TWT99582.1"/>
    </source>
</evidence>
<dbReference type="GO" id="GO:0005524">
    <property type="term" value="F:ATP binding"/>
    <property type="evidence" value="ECO:0007669"/>
    <property type="project" value="UniProtKB-KW"/>
</dbReference>
<protein>
    <submittedName>
        <fullName evidence="5">Putative ABC transporter ATP-binding protein</fullName>
    </submittedName>
</protein>
<evidence type="ECO:0000256" key="1">
    <source>
        <dbReference type="ARBA" id="ARBA00022448"/>
    </source>
</evidence>
<dbReference type="SMART" id="SM00382">
    <property type="entry name" value="AAA"/>
    <property type="match status" value="1"/>
</dbReference>
<keyword evidence="2" id="KW-0547">Nucleotide-binding</keyword>
<keyword evidence="1" id="KW-0813">Transport</keyword>
<evidence type="ECO:0000313" key="6">
    <source>
        <dbReference type="Proteomes" id="UP000317421"/>
    </source>
</evidence>
<reference evidence="5 6" key="1">
    <citation type="submission" date="2019-02" db="EMBL/GenBank/DDBJ databases">
        <title>Deep-cultivation of Planctomycetes and their phenomic and genomic characterization uncovers novel biology.</title>
        <authorList>
            <person name="Wiegand S."/>
            <person name="Jogler M."/>
            <person name="Boedeker C."/>
            <person name="Pinto D."/>
            <person name="Vollmers J."/>
            <person name="Rivas-Marin E."/>
            <person name="Kohn T."/>
            <person name="Peeters S.H."/>
            <person name="Heuer A."/>
            <person name="Rast P."/>
            <person name="Oberbeckmann S."/>
            <person name="Bunk B."/>
            <person name="Jeske O."/>
            <person name="Meyerdierks A."/>
            <person name="Storesund J.E."/>
            <person name="Kallscheuer N."/>
            <person name="Luecker S."/>
            <person name="Lage O.M."/>
            <person name="Pohl T."/>
            <person name="Merkel B.J."/>
            <person name="Hornburger P."/>
            <person name="Mueller R.-W."/>
            <person name="Bruemmer F."/>
            <person name="Labrenz M."/>
            <person name="Spormann A.M."/>
            <person name="Op Den Camp H."/>
            <person name="Overmann J."/>
            <person name="Amann R."/>
            <person name="Jetten M.S.M."/>
            <person name="Mascher T."/>
            <person name="Medema M.H."/>
            <person name="Devos D.P."/>
            <person name="Kaster A.-K."/>
            <person name="Ovreas L."/>
            <person name="Rohde M."/>
            <person name="Galperin M.Y."/>
            <person name="Jogler C."/>
        </authorList>
    </citation>
    <scope>NUCLEOTIDE SEQUENCE [LARGE SCALE GENOMIC DNA]</scope>
    <source>
        <strain evidence="5 6">Pla108</strain>
    </source>
</reference>